<dbReference type="EMBL" id="JAPFQP010000001">
    <property type="protein sequence ID" value="MCX2718904.1"/>
    <property type="molecule type" value="Genomic_DNA"/>
</dbReference>
<accession>A0AAE3SMT3</accession>
<dbReference type="PROSITE" id="PS51257">
    <property type="entry name" value="PROKAR_LIPOPROTEIN"/>
    <property type="match status" value="1"/>
</dbReference>
<feature type="chain" id="PRO_5042154842" description="DUF4595 domain-containing protein" evidence="1">
    <location>
        <begin position="27"/>
        <end position="257"/>
    </location>
</feature>
<dbReference type="AlphaFoldDB" id="A0AAE3SMT3"/>
<evidence type="ECO:0000256" key="1">
    <source>
        <dbReference type="SAM" id="SignalP"/>
    </source>
</evidence>
<evidence type="ECO:0008006" key="4">
    <source>
        <dbReference type="Google" id="ProtNLM"/>
    </source>
</evidence>
<evidence type="ECO:0000313" key="3">
    <source>
        <dbReference type="Proteomes" id="UP001207116"/>
    </source>
</evidence>
<proteinExistence type="predicted"/>
<reference evidence="2" key="1">
    <citation type="submission" date="2022-11" db="EMBL/GenBank/DDBJ databases">
        <title>The characterization of three novel Bacteroidetes species and genomic analysis of their roles in tidal elemental geochemical cycles.</title>
        <authorList>
            <person name="Ma K.-J."/>
        </authorList>
    </citation>
    <scope>NUCLEOTIDE SEQUENCE</scope>
    <source>
        <strain evidence="2">M415</strain>
    </source>
</reference>
<feature type="signal peptide" evidence="1">
    <location>
        <begin position="1"/>
        <end position="26"/>
    </location>
</feature>
<gene>
    <name evidence="2" type="ORF">OO016_04750</name>
</gene>
<name>A0AAE3SMT3_9FLAO</name>
<keyword evidence="3" id="KW-1185">Reference proteome</keyword>
<comment type="caution">
    <text evidence="2">The sequence shown here is derived from an EMBL/GenBank/DDBJ whole genome shotgun (WGS) entry which is preliminary data.</text>
</comment>
<keyword evidence="1" id="KW-0732">Signal</keyword>
<dbReference type="RefSeq" id="WP_266011261.1">
    <property type="nucleotide sequence ID" value="NZ_JAPFQP010000001.1"/>
</dbReference>
<sequence length="257" mass="28504">MNLKKISSFVLYSALTALFTISLSCSDSVSDEFEEVNGSVDKKLLQSISVISAQDATENRSIIFSYDSQDRLTSINDGVESNIIIYENGEISGAANSSGNVTVEELYASPYDAFETGDVIEYDNNGNPSKLAFFEYEYDFELQSEIQVVYTAEISYDNKPNPYYFTLDSAGIIDVLDGIRLNLSMAPQPVELIRARALFPLNNPSQIIYKNESGEIIYTLNIDYSYDGDYPVSASIIALSLIDSQTNAYSANFTYTD</sequence>
<organism evidence="2 3">
    <name type="scientific">Lentiprolixibacter aurantiacus</name>
    <dbReference type="NCBI Taxonomy" id="2993939"/>
    <lineage>
        <taxon>Bacteria</taxon>
        <taxon>Pseudomonadati</taxon>
        <taxon>Bacteroidota</taxon>
        <taxon>Flavobacteriia</taxon>
        <taxon>Flavobacteriales</taxon>
        <taxon>Flavobacteriaceae</taxon>
        <taxon>Lentiprolixibacter</taxon>
    </lineage>
</organism>
<dbReference type="Proteomes" id="UP001207116">
    <property type="component" value="Unassembled WGS sequence"/>
</dbReference>
<evidence type="ECO:0000313" key="2">
    <source>
        <dbReference type="EMBL" id="MCX2718904.1"/>
    </source>
</evidence>
<protein>
    <recommendedName>
        <fullName evidence="4">DUF4595 domain-containing protein</fullName>
    </recommendedName>
</protein>